<evidence type="ECO:0000313" key="4">
    <source>
        <dbReference type="Proteomes" id="UP000236311"/>
    </source>
</evidence>
<name>A0A2K4ZBY9_9FIRM</name>
<evidence type="ECO:0000259" key="2">
    <source>
        <dbReference type="Pfam" id="PF02272"/>
    </source>
</evidence>
<dbReference type="RefSeq" id="WP_103238093.1">
    <property type="nucleotide sequence ID" value="NZ_CANRXC010000003.1"/>
</dbReference>
<dbReference type="AlphaFoldDB" id="A0A2K4ZBY9"/>
<dbReference type="Pfam" id="PF02272">
    <property type="entry name" value="DHHA1"/>
    <property type="match status" value="1"/>
</dbReference>
<evidence type="ECO:0000259" key="1">
    <source>
        <dbReference type="Pfam" id="PF01368"/>
    </source>
</evidence>
<sequence>MKLDLLEECKAAGSIGISGHVRPDGDCVGACLGLWQYLKKCCPQARVQVYLEKPADIFKGIKGFDEIITDFPRESSFDVFFVLDCAADRLGGALPYFQTATKTINIDHHISNPGGGQLNYIRPEAGSTCELIYDLINPDMLDKDLAMAIYVGMIHDTGVFQYSNTTPAAMEKGAKLIGYGFDFAGLIQETFYRKTYVQAQIMGRTLMESIRFLDGACIVSAIDRKTMEFYHAEPKDLDGIVNQLRNIEGIACAIFMYQTGVLEYKVSLRTSEKVNAAEVASYFGGGGHVRAAGCTMAGTFHDCVNNLSLHIEKQLKKWEAEHDKRNSDNS</sequence>
<dbReference type="InterPro" id="IPR038763">
    <property type="entry name" value="DHH_sf"/>
</dbReference>
<dbReference type="InterPro" id="IPR003156">
    <property type="entry name" value="DHHA1_dom"/>
</dbReference>
<dbReference type="GO" id="GO:0016787">
    <property type="term" value="F:hydrolase activity"/>
    <property type="evidence" value="ECO:0007669"/>
    <property type="project" value="UniProtKB-KW"/>
</dbReference>
<proteinExistence type="predicted"/>
<dbReference type="InterPro" id="IPR051319">
    <property type="entry name" value="Oligoribo/pAp-PDE_c-di-AMP_PDE"/>
</dbReference>
<gene>
    <name evidence="3" type="primary">nrnA_1</name>
    <name evidence="3" type="ORF">AMURIS_00681</name>
</gene>
<dbReference type="EC" id="3.1.-.-" evidence="3"/>
<dbReference type="SUPFAM" id="SSF64182">
    <property type="entry name" value="DHH phosphoesterases"/>
    <property type="match status" value="1"/>
</dbReference>
<dbReference type="EMBL" id="OFSM01000003">
    <property type="protein sequence ID" value="SOY27976.1"/>
    <property type="molecule type" value="Genomic_DNA"/>
</dbReference>
<feature type="domain" description="DDH" evidence="1">
    <location>
        <begin position="15"/>
        <end position="153"/>
    </location>
</feature>
<dbReference type="PANTHER" id="PTHR47618:SF1">
    <property type="entry name" value="BIFUNCTIONAL OLIGORIBONUCLEASE AND PAP PHOSPHATASE NRNA"/>
    <property type="match status" value="1"/>
</dbReference>
<evidence type="ECO:0000313" key="3">
    <source>
        <dbReference type="EMBL" id="SOY27976.1"/>
    </source>
</evidence>
<keyword evidence="3" id="KW-0378">Hydrolase</keyword>
<accession>A0A2K4ZBY9</accession>
<organism evidence="3 4">
    <name type="scientific">Acetatifactor muris</name>
    <dbReference type="NCBI Taxonomy" id="879566"/>
    <lineage>
        <taxon>Bacteria</taxon>
        <taxon>Bacillati</taxon>
        <taxon>Bacillota</taxon>
        <taxon>Clostridia</taxon>
        <taxon>Lachnospirales</taxon>
        <taxon>Lachnospiraceae</taxon>
        <taxon>Acetatifactor</taxon>
    </lineage>
</organism>
<reference evidence="3 4" key="1">
    <citation type="submission" date="2018-01" db="EMBL/GenBank/DDBJ databases">
        <authorList>
            <person name="Gaut B.S."/>
            <person name="Morton B.R."/>
            <person name="Clegg M.T."/>
            <person name="Duvall M.R."/>
        </authorList>
    </citation>
    <scope>NUCLEOTIDE SEQUENCE [LARGE SCALE GENOMIC DNA]</scope>
    <source>
        <strain evidence="3">GP69</strain>
    </source>
</reference>
<dbReference type="Gene3D" id="3.90.1640.10">
    <property type="entry name" value="inorganic pyrophosphatase (n-terminal core)"/>
    <property type="match status" value="1"/>
</dbReference>
<keyword evidence="4" id="KW-1185">Reference proteome</keyword>
<dbReference type="InterPro" id="IPR001667">
    <property type="entry name" value="DDH_dom"/>
</dbReference>
<dbReference type="Gene3D" id="3.10.310.30">
    <property type="match status" value="1"/>
</dbReference>
<feature type="domain" description="DHHA1" evidence="2">
    <location>
        <begin position="230"/>
        <end position="312"/>
    </location>
</feature>
<dbReference type="GO" id="GO:0003676">
    <property type="term" value="F:nucleic acid binding"/>
    <property type="evidence" value="ECO:0007669"/>
    <property type="project" value="InterPro"/>
</dbReference>
<dbReference type="Proteomes" id="UP000236311">
    <property type="component" value="Unassembled WGS sequence"/>
</dbReference>
<dbReference type="Pfam" id="PF01368">
    <property type="entry name" value="DHH"/>
    <property type="match status" value="1"/>
</dbReference>
<dbReference type="OrthoDB" id="9803668at2"/>
<protein>
    <submittedName>
        <fullName evidence="3">Bifunctional oligoribonuclease and PAP phosphatase NrnA</fullName>
        <ecNumber evidence="3">3.1.-.-</ecNumber>
    </submittedName>
</protein>
<dbReference type="PANTHER" id="PTHR47618">
    <property type="entry name" value="BIFUNCTIONAL OLIGORIBONUCLEASE AND PAP PHOSPHATASE NRNA"/>
    <property type="match status" value="1"/>
</dbReference>